<dbReference type="OrthoDB" id="9790745at2"/>
<reference evidence="2" key="1">
    <citation type="submission" date="2017-04" db="EMBL/GenBank/DDBJ databases">
        <authorList>
            <person name="Varghese N."/>
            <person name="Submissions S."/>
        </authorList>
    </citation>
    <scope>NUCLEOTIDE SEQUENCE [LARGE SCALE GENOMIC DNA]</scope>
    <source>
        <strain evidence="2">DSM 21500</strain>
    </source>
</reference>
<dbReference type="InterPro" id="IPR052552">
    <property type="entry name" value="YeaO-like"/>
</dbReference>
<dbReference type="STRING" id="371602.SAMN04487984_1219"/>
<dbReference type="Proteomes" id="UP000243884">
    <property type="component" value="Unassembled WGS sequence"/>
</dbReference>
<gene>
    <name evidence="1" type="ORF">SAMN04487984_1219</name>
</gene>
<organism evidence="1 2">
    <name type="scientific">Aerococcus suis</name>
    <dbReference type="NCBI Taxonomy" id="371602"/>
    <lineage>
        <taxon>Bacteria</taxon>
        <taxon>Bacillati</taxon>
        <taxon>Bacillota</taxon>
        <taxon>Bacilli</taxon>
        <taxon>Lactobacillales</taxon>
        <taxon>Aerococcaceae</taxon>
        <taxon>Aerococcus</taxon>
    </lineage>
</organism>
<accession>A0A1W1ZAN5</accession>
<dbReference type="AlphaFoldDB" id="A0A1W1ZAN5"/>
<dbReference type="PANTHER" id="PTHR36849:SF1">
    <property type="entry name" value="CYTOPLASMIC PROTEIN"/>
    <property type="match status" value="1"/>
</dbReference>
<keyword evidence="2" id="KW-1185">Reference proteome</keyword>
<sequence>MLQRKRIYDDYHESDGQRLLVDRLWPRGVKKENAHIDDWVKVVAPTKELREAFHQGELDFNQFSRLYREELDSRKEAKEKCQIIFNQQLNDTVTLVYAAKNPTENHVVVLMDYILSFAD</sequence>
<evidence type="ECO:0000313" key="1">
    <source>
        <dbReference type="EMBL" id="SMC45479.1"/>
    </source>
</evidence>
<dbReference type="PANTHER" id="PTHR36849">
    <property type="entry name" value="CYTOPLASMIC PROTEIN-RELATED"/>
    <property type="match status" value="1"/>
</dbReference>
<protein>
    <submittedName>
        <fullName evidence="1">Uncharacterized conserved protein YeaO, DUF488 family</fullName>
    </submittedName>
</protein>
<dbReference type="EMBL" id="FWXK01000007">
    <property type="protein sequence ID" value="SMC45479.1"/>
    <property type="molecule type" value="Genomic_DNA"/>
</dbReference>
<dbReference type="Pfam" id="PF22752">
    <property type="entry name" value="DUF488-N3i"/>
    <property type="match status" value="1"/>
</dbReference>
<name>A0A1W1ZAN5_9LACT</name>
<dbReference type="RefSeq" id="WP_084099337.1">
    <property type="nucleotide sequence ID" value="NZ_FWXK01000007.1"/>
</dbReference>
<proteinExistence type="predicted"/>
<evidence type="ECO:0000313" key="2">
    <source>
        <dbReference type="Proteomes" id="UP000243884"/>
    </source>
</evidence>